<dbReference type="EMBL" id="NGKB01000008">
    <property type="protein sequence ID" value="RSU13613.1"/>
    <property type="molecule type" value="Genomic_DNA"/>
</dbReference>
<comment type="caution">
    <text evidence="1">The sequence shown here is derived from an EMBL/GenBank/DDBJ whole genome shotgun (WGS) entry which is preliminary data.</text>
</comment>
<dbReference type="InterPro" id="IPR021560">
    <property type="entry name" value="DUF3021"/>
</dbReference>
<name>A0A430AZU5_9ENTE</name>
<dbReference type="GeneID" id="95581944"/>
<dbReference type="Pfam" id="PF11457">
    <property type="entry name" value="DUF3021"/>
    <property type="match status" value="1"/>
</dbReference>
<sequence length="153" mass="17395">MKKVIGHALFGIPSGILIGLVTSLIFSWQAGYGIFYPGPPAFMSLFNNELEALTAALVLWSIVGMMFSISSLIFEKLEWSILKQTFLHFLCTYTGLLALNVFLNWFDYTLGNVAEFTLTFIIIYAIVWSVSMLRVKRSLDEINQQLKKGRREK</sequence>
<reference evidence="1 2" key="1">
    <citation type="submission" date="2017-05" db="EMBL/GenBank/DDBJ databases">
        <title>Vagococcus spp. assemblies.</title>
        <authorList>
            <person name="Gulvik C.A."/>
        </authorList>
    </citation>
    <scope>NUCLEOTIDE SEQUENCE [LARGE SCALE GENOMIC DNA]</scope>
    <source>
        <strain evidence="1 2">SS1714</strain>
    </source>
</reference>
<evidence type="ECO:0000313" key="2">
    <source>
        <dbReference type="Proteomes" id="UP000288028"/>
    </source>
</evidence>
<protein>
    <submittedName>
        <fullName evidence="1">Uncharacterized protein</fullName>
    </submittedName>
</protein>
<gene>
    <name evidence="1" type="ORF">CBF28_08985</name>
</gene>
<dbReference type="OrthoDB" id="1698302at2"/>
<dbReference type="RefSeq" id="WP_126794345.1">
    <property type="nucleotide sequence ID" value="NZ_CP060720.1"/>
</dbReference>
<organism evidence="1 2">
    <name type="scientific">Vagococcus carniphilus</name>
    <dbReference type="NCBI Taxonomy" id="218144"/>
    <lineage>
        <taxon>Bacteria</taxon>
        <taxon>Bacillati</taxon>
        <taxon>Bacillota</taxon>
        <taxon>Bacilli</taxon>
        <taxon>Lactobacillales</taxon>
        <taxon>Enterococcaceae</taxon>
        <taxon>Vagococcus</taxon>
    </lineage>
</organism>
<evidence type="ECO:0000313" key="1">
    <source>
        <dbReference type="EMBL" id="RSU13613.1"/>
    </source>
</evidence>
<dbReference type="Proteomes" id="UP000288028">
    <property type="component" value="Unassembled WGS sequence"/>
</dbReference>
<accession>A0A430AZU5</accession>
<keyword evidence="2" id="KW-1185">Reference proteome</keyword>
<dbReference type="AlphaFoldDB" id="A0A430AZU5"/>
<proteinExistence type="predicted"/>